<comment type="catalytic activity">
    <reaction evidence="31">
        <text>hypotaurine + NADH + O2 + H(+) = taurine + NAD(+) + H2O</text>
        <dbReference type="Rhea" id="RHEA:74111"/>
        <dbReference type="ChEBI" id="CHEBI:15377"/>
        <dbReference type="ChEBI" id="CHEBI:15378"/>
        <dbReference type="ChEBI" id="CHEBI:15379"/>
        <dbReference type="ChEBI" id="CHEBI:57540"/>
        <dbReference type="ChEBI" id="CHEBI:57853"/>
        <dbReference type="ChEBI" id="CHEBI:57945"/>
        <dbReference type="ChEBI" id="CHEBI:507393"/>
        <dbReference type="EC" id="1.14.13.8"/>
    </reaction>
    <physiologicalReaction direction="left-to-right" evidence="31">
        <dbReference type="Rhea" id="RHEA:74112"/>
    </physiologicalReaction>
</comment>
<evidence type="ECO:0000256" key="36">
    <source>
        <dbReference type="ARBA" id="ARBA00047977"/>
    </source>
</evidence>
<gene>
    <name evidence="44" type="ORF">EGW08_015367</name>
</gene>
<keyword evidence="16" id="KW-1133">Transmembrane helix</keyword>
<evidence type="ECO:0000256" key="17">
    <source>
        <dbReference type="ARBA" id="ARBA00023002"/>
    </source>
</evidence>
<evidence type="ECO:0000256" key="28">
    <source>
        <dbReference type="ARBA" id="ARBA00034561"/>
    </source>
</evidence>
<dbReference type="GO" id="GO:0050660">
    <property type="term" value="F:flavin adenine dinucleotide binding"/>
    <property type="evidence" value="ECO:0007669"/>
    <property type="project" value="InterPro"/>
</dbReference>
<comment type="catalytic activity">
    <reaction evidence="41">
        <text>heptan-4-one + NADPH + O2 + H(+) = propyl butanoate + NADP(+) + H2O</text>
        <dbReference type="Rhea" id="RHEA:54852"/>
        <dbReference type="ChEBI" id="CHEBI:15377"/>
        <dbReference type="ChEBI" id="CHEBI:15378"/>
        <dbReference type="ChEBI" id="CHEBI:15379"/>
        <dbReference type="ChEBI" id="CHEBI:57783"/>
        <dbReference type="ChEBI" id="CHEBI:58349"/>
        <dbReference type="ChEBI" id="CHEBI:89484"/>
        <dbReference type="ChEBI" id="CHEBI:89719"/>
    </reaction>
    <physiologicalReaction direction="left-to-right" evidence="41">
        <dbReference type="Rhea" id="RHEA:54853"/>
    </physiologicalReaction>
</comment>
<evidence type="ECO:0000256" key="1">
    <source>
        <dbReference type="ARBA" id="ARBA00001974"/>
    </source>
</evidence>
<dbReference type="OrthoDB" id="66881at2759"/>
<evidence type="ECO:0000256" key="38">
    <source>
        <dbReference type="ARBA" id="ARBA00048088"/>
    </source>
</evidence>
<evidence type="ECO:0000256" key="23">
    <source>
        <dbReference type="ARBA" id="ARBA00033213"/>
    </source>
</evidence>
<proteinExistence type="inferred from homology"/>
<evidence type="ECO:0000256" key="10">
    <source>
        <dbReference type="ARBA" id="ARBA00022630"/>
    </source>
</evidence>
<dbReference type="AlphaFoldDB" id="A0A3S0ZKD9"/>
<dbReference type="InterPro" id="IPR050346">
    <property type="entry name" value="FMO-like"/>
</dbReference>
<dbReference type="PRINTS" id="PR01125">
    <property type="entry name" value="FMOXYGENASE5"/>
</dbReference>
<evidence type="ECO:0000256" key="8">
    <source>
        <dbReference type="ARBA" id="ARBA00022481"/>
    </source>
</evidence>
<protein>
    <recommendedName>
        <fullName evidence="26">Flavin-containing monooxygenase 1</fullName>
        <ecNumber evidence="25">1.14.13.148</ecNumber>
        <ecNumber evidence="6">1.14.13.8</ecNumber>
        <ecNumber evidence="5">1.6.3.1</ecNumber>
    </recommendedName>
    <alternativeName>
        <fullName evidence="28">Dimethylaniline monooxygenase [N-oxide-forming] 1</fullName>
    </alternativeName>
    <alternativeName>
        <fullName evidence="24">Dimethylaniline monooxygenase [N-oxide-forming] 5</fullName>
    </alternativeName>
    <alternativeName>
        <fullName evidence="21">Dimethylaniline oxidase 1</fullName>
    </alternativeName>
    <alternativeName>
        <fullName evidence="22">Dimethylaniline oxidase 5</fullName>
    </alternativeName>
    <alternativeName>
        <fullName evidence="7">Flavin-containing monooxygenase 5</fullName>
    </alternativeName>
    <alternativeName>
        <fullName evidence="23">NADPH oxidase</fullName>
    </alternativeName>
    <alternativeName>
        <fullName evidence="27">Trimethylamine monooxygenase</fullName>
    </alternativeName>
</protein>
<feature type="non-terminal residue" evidence="44">
    <location>
        <position position="1"/>
    </location>
</feature>
<evidence type="ECO:0000313" key="45">
    <source>
        <dbReference type="Proteomes" id="UP000271974"/>
    </source>
</evidence>
<evidence type="ECO:0000256" key="7">
    <source>
        <dbReference type="ARBA" id="ARBA00019213"/>
    </source>
</evidence>
<evidence type="ECO:0000256" key="26">
    <source>
        <dbReference type="ARBA" id="ARBA00034536"/>
    </source>
</evidence>
<evidence type="ECO:0000256" key="18">
    <source>
        <dbReference type="ARBA" id="ARBA00023033"/>
    </source>
</evidence>
<evidence type="ECO:0000256" key="25">
    <source>
        <dbReference type="ARBA" id="ARBA00034528"/>
    </source>
</evidence>
<comment type="catalytic activity">
    <reaction evidence="38">
        <text>trimethylamine + NADPH + O2 = trimethylamine N-oxide + NADP(+) + H2O</text>
        <dbReference type="Rhea" id="RHEA:31979"/>
        <dbReference type="ChEBI" id="CHEBI:15377"/>
        <dbReference type="ChEBI" id="CHEBI:15379"/>
        <dbReference type="ChEBI" id="CHEBI:15724"/>
        <dbReference type="ChEBI" id="CHEBI:57783"/>
        <dbReference type="ChEBI" id="CHEBI:58349"/>
        <dbReference type="ChEBI" id="CHEBI:58389"/>
        <dbReference type="EC" id="1.14.13.148"/>
    </reaction>
    <physiologicalReaction direction="left-to-right" evidence="38">
        <dbReference type="Rhea" id="RHEA:31980"/>
    </physiologicalReaction>
</comment>
<evidence type="ECO:0000256" key="9">
    <source>
        <dbReference type="ARBA" id="ARBA00022553"/>
    </source>
</evidence>
<comment type="catalytic activity">
    <reaction evidence="32">
        <text>hexan-3-one + NADPH + O2 + H(+) = propyl propanoate + NADP(+) + H2O</text>
        <dbReference type="Rhea" id="RHEA:54848"/>
        <dbReference type="ChEBI" id="CHEBI:15377"/>
        <dbReference type="ChEBI" id="CHEBI:15378"/>
        <dbReference type="ChEBI" id="CHEBI:15379"/>
        <dbReference type="ChEBI" id="CHEBI:57783"/>
        <dbReference type="ChEBI" id="CHEBI:58349"/>
        <dbReference type="ChEBI" id="CHEBI:89828"/>
        <dbReference type="ChEBI" id="CHEBI:89891"/>
    </reaction>
    <physiologicalReaction direction="left-to-right" evidence="32">
        <dbReference type="Rhea" id="RHEA:54849"/>
    </physiologicalReaction>
</comment>
<dbReference type="InterPro" id="IPR000960">
    <property type="entry name" value="Flavin_mOase"/>
</dbReference>
<evidence type="ECO:0000256" key="30">
    <source>
        <dbReference type="ARBA" id="ARBA00045957"/>
    </source>
</evidence>
<dbReference type="GO" id="GO:0004499">
    <property type="term" value="F:N,N-dimethylaniline monooxygenase activity"/>
    <property type="evidence" value="ECO:0007669"/>
    <property type="project" value="InterPro"/>
</dbReference>
<keyword evidence="10" id="KW-0285">Flavoprotein</keyword>
<dbReference type="EC" id="1.14.13.8" evidence="6"/>
<keyword evidence="20" id="KW-0472">Membrane</keyword>
<keyword evidence="17" id="KW-0560">Oxidoreductase</keyword>
<evidence type="ECO:0000256" key="20">
    <source>
        <dbReference type="ARBA" id="ARBA00023136"/>
    </source>
</evidence>
<dbReference type="FunFam" id="3.50.50.60:FF:000159">
    <property type="entry name" value="Dimethylaniline monooxygenase [N-oxide-forming]"/>
    <property type="match status" value="1"/>
</dbReference>
<evidence type="ECO:0000256" key="11">
    <source>
        <dbReference type="ARBA" id="ARBA00022692"/>
    </source>
</evidence>
<dbReference type="GO" id="GO:0005789">
    <property type="term" value="C:endoplasmic reticulum membrane"/>
    <property type="evidence" value="ECO:0007669"/>
    <property type="project" value="UniProtKB-SubCell"/>
</dbReference>
<evidence type="ECO:0000256" key="34">
    <source>
        <dbReference type="ARBA" id="ARBA00047855"/>
    </source>
</evidence>
<evidence type="ECO:0000256" key="12">
    <source>
        <dbReference type="ARBA" id="ARBA00022824"/>
    </source>
</evidence>
<comment type="catalytic activity">
    <reaction evidence="42">
        <text>N,N-dimethylaniline + NADPH + O2 + H(+) = N,N-dimethylaniline N-oxide + NADP(+) + H2O</text>
        <dbReference type="Rhea" id="RHEA:24468"/>
        <dbReference type="ChEBI" id="CHEBI:15377"/>
        <dbReference type="ChEBI" id="CHEBI:15378"/>
        <dbReference type="ChEBI" id="CHEBI:15379"/>
        <dbReference type="ChEBI" id="CHEBI:16269"/>
        <dbReference type="ChEBI" id="CHEBI:17735"/>
        <dbReference type="ChEBI" id="CHEBI:57783"/>
        <dbReference type="ChEBI" id="CHEBI:58349"/>
        <dbReference type="EC" id="1.14.13.8"/>
    </reaction>
    <physiologicalReaction direction="left-to-right" evidence="42">
        <dbReference type="Rhea" id="RHEA:24469"/>
    </physiologicalReaction>
</comment>
<dbReference type="EC" id="1.6.3.1" evidence="5"/>
<dbReference type="GO" id="GO:0034899">
    <property type="term" value="F:trimethylamine monooxygenase activity"/>
    <property type="evidence" value="ECO:0007669"/>
    <property type="project" value="UniProtKB-EC"/>
</dbReference>
<sequence>RRRVLIIGAGCSGLAAIKSCLDEGLDPVCLERSSDIGGLWNYKDNDVTGSAGIYRSLVINTSKEMMMFSDFPPPESFPPFLTHQKVLEYFRLYAENFGLLRYIRFGAEVKRVSKAKDYEATGKWKVEYLNHVTESHVQEVFDGVMVCTGHHSVPYVPEIPGLVDFRGQVLHSRFYKESTPFLGKRVVILGMGNSAVDIACDLAKSAKQVYLCSRRGSWIVPRTSFWGLPADMLANSRVVFTLPYRLLDWIVQVQANFRVDHQAYGIRPQHGVLNCHPTINDELPIHLVSGRVLSRPAIASVRPDGVVLTDGEVVDCDVIIMATGYDYRVDFVDPDVLKVENNQSCLYKFMVPPHLPHPTLTVIGLIQAIGAAMPISEMQTRWAAKLITGASKVPSFSEMQRDYEQRKSAMTELYVQSRRHFMQTFWIEYMDQIASEIGAKPNFLRLALTDPSLALKCYLGPCLPAQYRLVGDHPWAGARAFIMSVFTRAFRSRREELLPKSQPPCLDNSGQLNCDAKGQNIKTKGRDFHSKFIPNESISCAKNCVLSVSSQSFGARSLEKDTTLETATVVSNRFEKRPSKNRLADGRICEHFQEMELLTQEQKFNSSNTCNTSAQKIDLHRDKGVTGSAQAKRA</sequence>
<evidence type="ECO:0000256" key="6">
    <source>
        <dbReference type="ARBA" id="ARBA00012850"/>
    </source>
</evidence>
<dbReference type="PRINTS" id="PR00370">
    <property type="entry name" value="FMOXYGENASE"/>
</dbReference>
<evidence type="ECO:0000256" key="37">
    <source>
        <dbReference type="ARBA" id="ARBA00048041"/>
    </source>
</evidence>
<evidence type="ECO:0000256" key="35">
    <source>
        <dbReference type="ARBA" id="ARBA00047864"/>
    </source>
</evidence>
<evidence type="ECO:0000256" key="3">
    <source>
        <dbReference type="ARBA" id="ARBA00004524"/>
    </source>
</evidence>
<comment type="similarity">
    <text evidence="4">Belongs to the FMO family.</text>
</comment>
<comment type="catalytic activity">
    <reaction evidence="35">
        <text>NADPH + O2 + H(+) = H2O2 + NADP(+)</text>
        <dbReference type="Rhea" id="RHEA:11260"/>
        <dbReference type="ChEBI" id="CHEBI:15378"/>
        <dbReference type="ChEBI" id="CHEBI:15379"/>
        <dbReference type="ChEBI" id="CHEBI:16240"/>
        <dbReference type="ChEBI" id="CHEBI:57783"/>
        <dbReference type="ChEBI" id="CHEBI:58349"/>
        <dbReference type="EC" id="1.6.3.1"/>
    </reaction>
    <physiologicalReaction direction="left-to-right" evidence="35">
        <dbReference type="Rhea" id="RHEA:11261"/>
    </physiologicalReaction>
</comment>
<dbReference type="GO" id="GO:0050661">
    <property type="term" value="F:NADP binding"/>
    <property type="evidence" value="ECO:0007669"/>
    <property type="project" value="InterPro"/>
</dbReference>
<comment type="function">
    <text evidence="30">Broad spectrum monooxygenase that catalyzes the oxygenation of a wide variety of nitrogen- and sulfur-containing compounds including xenobiotics. Catalyzes the S-oxygenation of hypotaurine to produce taurine, an organic osmolyte involved in cell volume regulation as well as a variety of cytoprotective and developmental processes. In vitro, catalyzes the N-oxygenation of trimethylamine (TMA) to produce trimethylamine N-oxide (TMAO) and could therefore participate to the detoxification of this compound that is generated by the action of gut microbiota from dietary precursors such as choline, choline containing compounds, betaine or L-carnitine.</text>
</comment>
<evidence type="ECO:0000256" key="40">
    <source>
        <dbReference type="ARBA" id="ARBA00048989"/>
    </source>
</evidence>
<comment type="catalytic activity">
    <reaction evidence="39">
        <text>octan-3-one + NADPH + O2 + H(+) = ethyl hexanoate + NADP(+) + H2O</text>
        <dbReference type="Rhea" id="RHEA:54856"/>
        <dbReference type="ChEBI" id="CHEBI:15377"/>
        <dbReference type="ChEBI" id="CHEBI:15378"/>
        <dbReference type="ChEBI" id="CHEBI:15379"/>
        <dbReference type="ChEBI" id="CHEBI:57783"/>
        <dbReference type="ChEBI" id="CHEBI:58349"/>
        <dbReference type="ChEBI" id="CHEBI:80946"/>
        <dbReference type="ChEBI" id="CHEBI:86055"/>
    </reaction>
    <physiologicalReaction direction="left-to-right" evidence="39">
        <dbReference type="Rhea" id="RHEA:54857"/>
    </physiologicalReaction>
</comment>
<comment type="subcellular location">
    <subcellularLocation>
        <location evidence="2">Endoplasmic reticulum membrane</location>
        <topology evidence="2">Single-pass membrane protein</topology>
    </subcellularLocation>
    <subcellularLocation>
        <location evidence="3">Microsome membrane</location>
    </subcellularLocation>
</comment>
<dbReference type="InterPro" id="IPR020946">
    <property type="entry name" value="Flavin_mOase-like"/>
</dbReference>
<evidence type="ECO:0000256" key="13">
    <source>
        <dbReference type="ARBA" id="ARBA00022827"/>
    </source>
</evidence>
<comment type="catalytic activity">
    <reaction evidence="33">
        <text>heptan-2-one + NADPH + O2 + H(+) = pentyl acetate + NADP(+) + H2O</text>
        <dbReference type="Rhea" id="RHEA:54836"/>
        <dbReference type="ChEBI" id="CHEBI:5672"/>
        <dbReference type="ChEBI" id="CHEBI:15377"/>
        <dbReference type="ChEBI" id="CHEBI:15378"/>
        <dbReference type="ChEBI" id="CHEBI:15379"/>
        <dbReference type="ChEBI" id="CHEBI:57783"/>
        <dbReference type="ChEBI" id="CHEBI:58349"/>
        <dbReference type="ChEBI" id="CHEBI:87362"/>
    </reaction>
    <physiologicalReaction direction="left-to-right" evidence="33">
        <dbReference type="Rhea" id="RHEA:54837"/>
    </physiologicalReaction>
</comment>
<dbReference type="EC" id="1.14.13.148" evidence="25"/>
<evidence type="ECO:0000256" key="16">
    <source>
        <dbReference type="ARBA" id="ARBA00022989"/>
    </source>
</evidence>
<evidence type="ECO:0000256" key="5">
    <source>
        <dbReference type="ARBA" id="ARBA00012698"/>
    </source>
</evidence>
<dbReference type="PANTHER" id="PTHR23023">
    <property type="entry name" value="DIMETHYLANILINE MONOOXYGENASE"/>
    <property type="match status" value="1"/>
</dbReference>
<dbReference type="Pfam" id="PF00743">
    <property type="entry name" value="FMO-like"/>
    <property type="match status" value="1"/>
</dbReference>
<evidence type="ECO:0000256" key="42">
    <source>
        <dbReference type="ARBA" id="ARBA00049443"/>
    </source>
</evidence>
<comment type="catalytic activity">
    <reaction evidence="43">
        <text>octan-3-one + NADPH + O2 + H(+) = pentyl propanoate + NADP(+) + H2O</text>
        <dbReference type="Rhea" id="RHEA:54840"/>
        <dbReference type="ChEBI" id="CHEBI:15377"/>
        <dbReference type="ChEBI" id="CHEBI:15378"/>
        <dbReference type="ChEBI" id="CHEBI:15379"/>
        <dbReference type="ChEBI" id="CHEBI:57783"/>
        <dbReference type="ChEBI" id="CHEBI:58349"/>
        <dbReference type="ChEBI" id="CHEBI:80946"/>
        <dbReference type="ChEBI" id="CHEBI:87373"/>
    </reaction>
    <physiologicalReaction direction="left-to-right" evidence="43">
        <dbReference type="Rhea" id="RHEA:54841"/>
    </physiologicalReaction>
</comment>
<dbReference type="Gene3D" id="3.50.50.60">
    <property type="entry name" value="FAD/NAD(P)-binding domain"/>
    <property type="match status" value="1"/>
</dbReference>
<dbReference type="InterPro" id="IPR002257">
    <property type="entry name" value="Flavin_mOase_5"/>
</dbReference>
<comment type="caution">
    <text evidence="44">The sequence shown here is derived from an EMBL/GenBank/DDBJ whole genome shotgun (WGS) entry which is preliminary data.</text>
</comment>
<keyword evidence="13" id="KW-0274">FAD</keyword>
<comment type="catalytic activity">
    <reaction evidence="37">
        <text>hypotaurine + NADPH + O2 + H(+) = taurine + NADP(+) + H2O</text>
        <dbReference type="Rhea" id="RHEA:69819"/>
        <dbReference type="ChEBI" id="CHEBI:15377"/>
        <dbReference type="ChEBI" id="CHEBI:15378"/>
        <dbReference type="ChEBI" id="CHEBI:15379"/>
        <dbReference type="ChEBI" id="CHEBI:57783"/>
        <dbReference type="ChEBI" id="CHEBI:57853"/>
        <dbReference type="ChEBI" id="CHEBI:58349"/>
        <dbReference type="ChEBI" id="CHEBI:507393"/>
        <dbReference type="EC" id="1.14.13.8"/>
    </reaction>
    <physiologicalReaction direction="left-to-right" evidence="37">
        <dbReference type="Rhea" id="RHEA:69820"/>
    </physiologicalReaction>
</comment>
<organism evidence="44 45">
    <name type="scientific">Elysia chlorotica</name>
    <name type="common">Eastern emerald elysia</name>
    <name type="synonym">Sea slug</name>
    <dbReference type="NCBI Taxonomy" id="188477"/>
    <lineage>
        <taxon>Eukaryota</taxon>
        <taxon>Metazoa</taxon>
        <taxon>Spiralia</taxon>
        <taxon>Lophotrochozoa</taxon>
        <taxon>Mollusca</taxon>
        <taxon>Gastropoda</taxon>
        <taxon>Heterobranchia</taxon>
        <taxon>Euthyneura</taxon>
        <taxon>Panpulmonata</taxon>
        <taxon>Sacoglossa</taxon>
        <taxon>Placobranchoidea</taxon>
        <taxon>Plakobranchidae</taxon>
        <taxon>Elysia</taxon>
    </lineage>
</organism>
<evidence type="ECO:0000256" key="24">
    <source>
        <dbReference type="ARBA" id="ARBA00033301"/>
    </source>
</evidence>
<evidence type="ECO:0000256" key="19">
    <source>
        <dbReference type="ARBA" id="ARBA00023098"/>
    </source>
</evidence>
<evidence type="ECO:0000256" key="29">
    <source>
        <dbReference type="ARBA" id="ARBA00045722"/>
    </source>
</evidence>
<keyword evidence="18" id="KW-0503">Monooxygenase</keyword>
<evidence type="ECO:0000256" key="32">
    <source>
        <dbReference type="ARBA" id="ARBA00047426"/>
    </source>
</evidence>
<dbReference type="GO" id="GO:0006629">
    <property type="term" value="P:lipid metabolic process"/>
    <property type="evidence" value="ECO:0007669"/>
    <property type="project" value="UniProtKB-KW"/>
</dbReference>
<comment type="catalytic activity">
    <reaction evidence="34">
        <text>sulcatone + NADPH + O2 + H(+) = 4-methylpent-3-en-1-yl acetate + NADP(+) + H2O</text>
        <dbReference type="Rhea" id="RHEA:54864"/>
        <dbReference type="ChEBI" id="CHEBI:15377"/>
        <dbReference type="ChEBI" id="CHEBI:15378"/>
        <dbReference type="ChEBI" id="CHEBI:15379"/>
        <dbReference type="ChEBI" id="CHEBI:16310"/>
        <dbReference type="ChEBI" id="CHEBI:57783"/>
        <dbReference type="ChEBI" id="CHEBI:58349"/>
        <dbReference type="ChEBI" id="CHEBI:138373"/>
    </reaction>
    <physiologicalReaction direction="left-to-right" evidence="34">
        <dbReference type="Rhea" id="RHEA:54865"/>
    </physiologicalReaction>
</comment>
<keyword evidence="11" id="KW-0812">Transmembrane</keyword>
<keyword evidence="45" id="KW-1185">Reference proteome</keyword>
<reference evidence="44 45" key="1">
    <citation type="submission" date="2019-01" db="EMBL/GenBank/DDBJ databases">
        <title>A draft genome assembly of the solar-powered sea slug Elysia chlorotica.</title>
        <authorList>
            <person name="Cai H."/>
            <person name="Li Q."/>
            <person name="Fang X."/>
            <person name="Li J."/>
            <person name="Curtis N.E."/>
            <person name="Altenburger A."/>
            <person name="Shibata T."/>
            <person name="Feng M."/>
            <person name="Maeda T."/>
            <person name="Schwartz J.A."/>
            <person name="Shigenobu S."/>
            <person name="Lundholm N."/>
            <person name="Nishiyama T."/>
            <person name="Yang H."/>
            <person name="Hasebe M."/>
            <person name="Li S."/>
            <person name="Pierce S.K."/>
            <person name="Wang J."/>
        </authorList>
    </citation>
    <scope>NUCLEOTIDE SEQUENCE [LARGE SCALE GENOMIC DNA]</scope>
    <source>
        <strain evidence="44">EC2010</strain>
        <tissue evidence="44">Whole organism of an adult</tissue>
    </source>
</reference>
<evidence type="ECO:0000256" key="43">
    <source>
        <dbReference type="ARBA" id="ARBA00049475"/>
    </source>
</evidence>
<evidence type="ECO:0000256" key="2">
    <source>
        <dbReference type="ARBA" id="ARBA00004389"/>
    </source>
</evidence>
<dbReference type="Proteomes" id="UP000271974">
    <property type="component" value="Unassembled WGS sequence"/>
</dbReference>
<evidence type="ECO:0000256" key="22">
    <source>
        <dbReference type="ARBA" id="ARBA00029728"/>
    </source>
</evidence>
<evidence type="ECO:0000256" key="27">
    <source>
        <dbReference type="ARBA" id="ARBA00034554"/>
    </source>
</evidence>
<comment type="function">
    <text evidence="29">Acts as a Baeyer-Villiger monooxygenase on a broad range of substrates. Catalyzes the insertion of an oxygen atom into a carbon-carbon bond adjacent to a carbonyl, which converts ketones to esters. Active on diverse carbonyl compounds, whereas soft nucleophiles are mostly non- or poorly reactive. In contrast with other forms of FMO it is non- or poorly active on 'classical' substrates such as drugs, pesticides, and dietary components containing soft nucleophilic heteroatoms. Able to oxidize drug molecules bearing a carbonyl group on an aliphatic chain, such as nabumetone and pentoxifylline. Also, in the absence of substrates, shows slow but yet significant NADPH oxidase activity. Acts as a positive modulator of cholesterol biosynthesis as well as glucose homeostasis, promoting metabolic aging via pleiotropic effects.</text>
</comment>
<dbReference type="InterPro" id="IPR036188">
    <property type="entry name" value="FAD/NAD-bd_sf"/>
</dbReference>
<evidence type="ECO:0000256" key="14">
    <source>
        <dbReference type="ARBA" id="ARBA00022848"/>
    </source>
</evidence>
<keyword evidence="19" id="KW-0443">Lipid metabolism</keyword>
<evidence type="ECO:0000256" key="39">
    <source>
        <dbReference type="ARBA" id="ARBA00048459"/>
    </source>
</evidence>
<comment type="catalytic activity">
    <reaction evidence="40">
        <text>(2E)-geranial + NADPH + O2 + H(+) = (1E)-2,6-dimethylhepta-1,5-dien-1-yl formate + NADP(+) + H2O</text>
        <dbReference type="Rhea" id="RHEA:54860"/>
        <dbReference type="ChEBI" id="CHEBI:15377"/>
        <dbReference type="ChEBI" id="CHEBI:15378"/>
        <dbReference type="ChEBI" id="CHEBI:15379"/>
        <dbReference type="ChEBI" id="CHEBI:16980"/>
        <dbReference type="ChEBI" id="CHEBI:57783"/>
        <dbReference type="ChEBI" id="CHEBI:58349"/>
        <dbReference type="ChEBI" id="CHEBI:138375"/>
    </reaction>
    <physiologicalReaction direction="left-to-right" evidence="40">
        <dbReference type="Rhea" id="RHEA:54861"/>
    </physiologicalReaction>
</comment>
<comment type="cofactor">
    <cofactor evidence="1">
        <name>FAD</name>
        <dbReference type="ChEBI" id="CHEBI:57692"/>
    </cofactor>
</comment>
<keyword evidence="15" id="KW-0521">NADP</keyword>
<keyword evidence="8" id="KW-0488">Methylation</keyword>
<keyword evidence="12" id="KW-0256">Endoplasmic reticulum</keyword>
<dbReference type="STRING" id="188477.A0A3S0ZKD9"/>
<comment type="catalytic activity">
    <reaction evidence="36">
        <text>hexan-3-one + NADPH + O2 + H(+) = ethyl butanoate + NADP(+) + H2O</text>
        <dbReference type="Rhea" id="RHEA:54844"/>
        <dbReference type="ChEBI" id="CHEBI:15377"/>
        <dbReference type="ChEBI" id="CHEBI:15378"/>
        <dbReference type="ChEBI" id="CHEBI:15379"/>
        <dbReference type="ChEBI" id="CHEBI:57783"/>
        <dbReference type="ChEBI" id="CHEBI:58349"/>
        <dbReference type="ChEBI" id="CHEBI:88764"/>
        <dbReference type="ChEBI" id="CHEBI:89891"/>
    </reaction>
    <physiologicalReaction direction="left-to-right" evidence="36">
        <dbReference type="Rhea" id="RHEA:54845"/>
    </physiologicalReaction>
</comment>
<dbReference type="GO" id="GO:0016174">
    <property type="term" value="F:NAD(P)H oxidase H2O2-forming activity"/>
    <property type="evidence" value="ECO:0007669"/>
    <property type="project" value="UniProtKB-EC"/>
</dbReference>
<evidence type="ECO:0000256" key="41">
    <source>
        <dbReference type="ARBA" id="ARBA00048990"/>
    </source>
</evidence>
<keyword evidence="9" id="KW-0597">Phosphoprotein</keyword>
<evidence type="ECO:0000256" key="33">
    <source>
        <dbReference type="ARBA" id="ARBA00047574"/>
    </source>
</evidence>
<dbReference type="EMBL" id="RQTK01000627">
    <property type="protein sequence ID" value="RUS76876.1"/>
    <property type="molecule type" value="Genomic_DNA"/>
</dbReference>
<evidence type="ECO:0000256" key="31">
    <source>
        <dbReference type="ARBA" id="ARBA00047338"/>
    </source>
</evidence>
<accession>A0A3S0ZKD9</accession>
<keyword evidence="14" id="KW-0492">Microsome</keyword>
<evidence type="ECO:0000313" key="44">
    <source>
        <dbReference type="EMBL" id="RUS76876.1"/>
    </source>
</evidence>
<name>A0A3S0ZKD9_ELYCH</name>
<evidence type="ECO:0000256" key="21">
    <source>
        <dbReference type="ARBA" id="ARBA00029725"/>
    </source>
</evidence>
<evidence type="ECO:0000256" key="15">
    <source>
        <dbReference type="ARBA" id="ARBA00022857"/>
    </source>
</evidence>
<evidence type="ECO:0000256" key="4">
    <source>
        <dbReference type="ARBA" id="ARBA00009183"/>
    </source>
</evidence>
<dbReference type="SUPFAM" id="SSF51905">
    <property type="entry name" value="FAD/NAD(P)-binding domain"/>
    <property type="match status" value="2"/>
</dbReference>